<dbReference type="PANTHER" id="PTHR43243">
    <property type="entry name" value="INNER MEMBRANE TRANSPORTER YGJI-RELATED"/>
    <property type="match status" value="1"/>
</dbReference>
<dbReference type="OrthoDB" id="9762947at2"/>
<feature type="transmembrane region" description="Helical" evidence="6">
    <location>
        <begin position="200"/>
        <end position="220"/>
    </location>
</feature>
<dbReference type="PIRSF" id="PIRSF006060">
    <property type="entry name" value="AA_transporter"/>
    <property type="match status" value="1"/>
</dbReference>
<feature type="transmembrane region" description="Helical" evidence="6">
    <location>
        <begin position="232"/>
        <end position="252"/>
    </location>
</feature>
<keyword evidence="4 6" id="KW-1133">Transmembrane helix</keyword>
<gene>
    <name evidence="8" type="ORF">AAE02nite_10070</name>
</gene>
<evidence type="ECO:0000313" key="8">
    <source>
        <dbReference type="EMBL" id="GEO03343.1"/>
    </source>
</evidence>
<dbReference type="InterPro" id="IPR029485">
    <property type="entry name" value="CAT_C"/>
</dbReference>
<name>A0A512AUJ2_9BACT</name>
<dbReference type="RefSeq" id="WP_146895564.1">
    <property type="nucleotide sequence ID" value="NZ_BJYS01000005.1"/>
</dbReference>
<dbReference type="InterPro" id="IPR002293">
    <property type="entry name" value="AA/rel_permease1"/>
</dbReference>
<feature type="transmembrane region" description="Helical" evidence="6">
    <location>
        <begin position="400"/>
        <end position="418"/>
    </location>
</feature>
<feature type="transmembrane region" description="Helical" evidence="6">
    <location>
        <begin position="464"/>
        <end position="485"/>
    </location>
</feature>
<dbReference type="Proteomes" id="UP000321532">
    <property type="component" value="Unassembled WGS sequence"/>
</dbReference>
<evidence type="ECO:0000256" key="6">
    <source>
        <dbReference type="SAM" id="Phobius"/>
    </source>
</evidence>
<evidence type="ECO:0000256" key="1">
    <source>
        <dbReference type="ARBA" id="ARBA00004141"/>
    </source>
</evidence>
<feature type="transmembrane region" description="Helical" evidence="6">
    <location>
        <begin position="68"/>
        <end position="89"/>
    </location>
</feature>
<keyword evidence="5 6" id="KW-0472">Membrane</keyword>
<feature type="transmembrane region" description="Helical" evidence="6">
    <location>
        <begin position="529"/>
        <end position="547"/>
    </location>
</feature>
<organism evidence="8 9">
    <name type="scientific">Adhaeribacter aerolatus</name>
    <dbReference type="NCBI Taxonomy" id="670289"/>
    <lineage>
        <taxon>Bacteria</taxon>
        <taxon>Pseudomonadati</taxon>
        <taxon>Bacteroidota</taxon>
        <taxon>Cytophagia</taxon>
        <taxon>Cytophagales</taxon>
        <taxon>Hymenobacteraceae</taxon>
        <taxon>Adhaeribacter</taxon>
    </lineage>
</organism>
<evidence type="ECO:0000256" key="2">
    <source>
        <dbReference type="ARBA" id="ARBA00022448"/>
    </source>
</evidence>
<evidence type="ECO:0000256" key="5">
    <source>
        <dbReference type="ARBA" id="ARBA00023136"/>
    </source>
</evidence>
<feature type="transmembrane region" description="Helical" evidence="6">
    <location>
        <begin position="303"/>
        <end position="327"/>
    </location>
</feature>
<dbReference type="AlphaFoldDB" id="A0A512AUJ2"/>
<feature type="domain" description="Cationic amino acid transporter C-terminal" evidence="7">
    <location>
        <begin position="529"/>
        <end position="572"/>
    </location>
</feature>
<dbReference type="GO" id="GO:0015171">
    <property type="term" value="F:amino acid transmembrane transporter activity"/>
    <property type="evidence" value="ECO:0007669"/>
    <property type="project" value="TreeGrafter"/>
</dbReference>
<protein>
    <submittedName>
        <fullName evidence="8">Amino acid permease</fullName>
    </submittedName>
</protein>
<dbReference type="Gene3D" id="1.20.1740.10">
    <property type="entry name" value="Amino acid/polyamine transporter I"/>
    <property type="match status" value="1"/>
</dbReference>
<dbReference type="PANTHER" id="PTHR43243:SF4">
    <property type="entry name" value="CATIONIC AMINO ACID TRANSPORTER 4"/>
    <property type="match status" value="1"/>
</dbReference>
<feature type="transmembrane region" description="Helical" evidence="6">
    <location>
        <begin position="424"/>
        <end position="443"/>
    </location>
</feature>
<evidence type="ECO:0000259" key="7">
    <source>
        <dbReference type="Pfam" id="PF13906"/>
    </source>
</evidence>
<reference evidence="8 9" key="1">
    <citation type="submission" date="2019-07" db="EMBL/GenBank/DDBJ databases">
        <title>Whole genome shotgun sequence of Adhaeribacter aerolatus NBRC 106133.</title>
        <authorList>
            <person name="Hosoyama A."/>
            <person name="Uohara A."/>
            <person name="Ohji S."/>
            <person name="Ichikawa N."/>
        </authorList>
    </citation>
    <scope>NUCLEOTIDE SEQUENCE [LARGE SCALE GENOMIC DNA]</scope>
    <source>
        <strain evidence="8 9">NBRC 106133</strain>
    </source>
</reference>
<keyword evidence="9" id="KW-1185">Reference proteome</keyword>
<dbReference type="GO" id="GO:0016020">
    <property type="term" value="C:membrane"/>
    <property type="evidence" value="ECO:0007669"/>
    <property type="project" value="UniProtKB-SubCell"/>
</dbReference>
<proteinExistence type="predicted"/>
<feature type="transmembrane region" description="Helical" evidence="6">
    <location>
        <begin position="264"/>
        <end position="282"/>
    </location>
</feature>
<evidence type="ECO:0000256" key="3">
    <source>
        <dbReference type="ARBA" id="ARBA00022692"/>
    </source>
</evidence>
<keyword evidence="2" id="KW-0813">Transport</keyword>
<evidence type="ECO:0000256" key="4">
    <source>
        <dbReference type="ARBA" id="ARBA00022989"/>
    </source>
</evidence>
<feature type="transmembrane region" description="Helical" evidence="6">
    <location>
        <begin position="347"/>
        <end position="370"/>
    </location>
</feature>
<accession>A0A512AUJ2</accession>
<feature type="transmembrane region" description="Helical" evidence="6">
    <location>
        <begin position="553"/>
        <end position="570"/>
    </location>
</feature>
<keyword evidence="3 6" id="KW-0812">Transmembrane</keyword>
<dbReference type="Pfam" id="PF13520">
    <property type="entry name" value="AA_permease_2"/>
    <property type="match status" value="1"/>
</dbReference>
<dbReference type="EMBL" id="BJYS01000005">
    <property type="protein sequence ID" value="GEO03343.1"/>
    <property type="molecule type" value="Genomic_DNA"/>
</dbReference>
<feature type="transmembrane region" description="Helical" evidence="6">
    <location>
        <begin position="110"/>
        <end position="134"/>
    </location>
</feature>
<evidence type="ECO:0000313" key="9">
    <source>
        <dbReference type="Proteomes" id="UP000321532"/>
    </source>
</evidence>
<comment type="subcellular location">
    <subcellularLocation>
        <location evidence="1">Membrane</location>
        <topology evidence="1">Multi-pass membrane protein</topology>
    </subcellularLocation>
</comment>
<dbReference type="Pfam" id="PF13906">
    <property type="entry name" value="AA_permease_C"/>
    <property type="match status" value="1"/>
</dbReference>
<feature type="transmembrane region" description="Helical" evidence="6">
    <location>
        <begin position="40"/>
        <end position="62"/>
    </location>
</feature>
<sequence length="584" mass="63209">MGFKNLFRKKDINVMLADLQAEGQEGHGISLVKNLTLRDLVALGIAAVIGAGIFSTIGNASAAGGPGVALLFIFTAIACAFSALCYAQFASTLPVAGSAYTYAYTSFGELIAWIIGWDLLMEYAIGNIAVAISWSDYFTGLLNGVGVHIPAYLTMDFLSASRGFDEAETLMAGGTAFAQLTPGLQAAHEAWVNAPRLGSLPLVADFPALLIVVLITYLVYVGIKESKRTANLLVLLKLLVIVLVILVGMFYIKPTNWSPFAPNGLGGILKGVSAVFFAYIGFDAISTTAEECRNPQRDLPRAMIYALIICTVLYVLVALVLTGMVPFSELAVGDPLAYVFERVGLNFVSGVVAVSAVVAMTSVLLVFQLGQPRIWMAMSRDGLLPKVFARLHPRYKTPSFSTIVTGIVVAVPALFMNLTEVTDLTSIGTLFAFVLVCGGILLMDNTGQHKGRSGFKVPYYNGKYLVPLLMVTVVGLLLTFNPTGLQNFFSLTDGTESGWDVFKHKIPLIGFILFCIVITILSFLRSLSLIPVLGLITNLYLMTELGITNWSRFLIWLGLGLVVYFIYGYRNSKLNQQFIKRPGI</sequence>
<feature type="transmembrane region" description="Helical" evidence="6">
    <location>
        <begin position="505"/>
        <end position="524"/>
    </location>
</feature>
<comment type="caution">
    <text evidence="8">The sequence shown here is derived from an EMBL/GenBank/DDBJ whole genome shotgun (WGS) entry which is preliminary data.</text>
</comment>